<keyword evidence="2" id="KW-1185">Reference proteome</keyword>
<sequence>MEALSRWEDGQFDEVEAQFAKQWREQIESIDLKEVAARVADADTFAGKIRDLSEARTRAEEYLNNPHHQLSILKLLIEMLGFGNVRRRIILDRWTKSGRAPMSKFAPYSLYVLTVDIFFELALGKSMIGAHRPSNKIDMSYLYYLPFCQIFVSRDKLHKRVAPLFLRGSQEFVWGDDLKSSLSELVDVFSSYPESVKETGLMKFARTPPLEHSGAVAQLWDNHAGSWRSKQKPPALSPKKEREILDMLKSQMNLPRLKSSQASSADMRAEPQSMSISRMVPRKRGQWYMLPKDIK</sequence>
<comment type="caution">
    <text evidence="1">The sequence shown here is derived from an EMBL/GenBank/DDBJ whole genome shotgun (WGS) entry which is preliminary data.</text>
</comment>
<name>A0A069E8V0_9PROT</name>
<evidence type="ECO:0000313" key="2">
    <source>
        <dbReference type="Proteomes" id="UP000027446"/>
    </source>
</evidence>
<protein>
    <submittedName>
        <fullName evidence="1">Uncharacterized protein</fullName>
    </submittedName>
</protein>
<dbReference type="Proteomes" id="UP000027446">
    <property type="component" value="Unassembled WGS sequence"/>
</dbReference>
<reference evidence="1 2" key="1">
    <citation type="journal article" date="2014" name="Antonie Van Leeuwenhoek">
        <title>Hyphomonas beringensis sp. nov. and Hyphomonas chukchiensis sp. nov., isolated from surface seawater of the Bering Sea and Chukchi Sea.</title>
        <authorList>
            <person name="Li C."/>
            <person name="Lai Q."/>
            <person name="Li G."/>
            <person name="Dong C."/>
            <person name="Wang J."/>
            <person name="Liao Y."/>
            <person name="Shao Z."/>
        </authorList>
    </citation>
    <scope>NUCLEOTIDE SEQUENCE [LARGE SCALE GENOMIC DNA]</scope>
    <source>
        <strain evidence="1 2">MHS-3</strain>
    </source>
</reference>
<dbReference type="AlphaFoldDB" id="A0A069E8V0"/>
<dbReference type="PATRIC" id="fig|1280949.3.peg.772"/>
<evidence type="ECO:0000313" key="1">
    <source>
        <dbReference type="EMBL" id="KCZ84766.1"/>
    </source>
</evidence>
<dbReference type="eggNOG" id="ENOG5032U4V">
    <property type="taxonomic scope" value="Bacteria"/>
</dbReference>
<gene>
    <name evidence="1" type="ORF">HAD_03765</name>
</gene>
<accession>A0A069E8V0</accession>
<dbReference type="EMBL" id="ARYH01000001">
    <property type="protein sequence ID" value="KCZ84766.1"/>
    <property type="molecule type" value="Genomic_DNA"/>
</dbReference>
<proteinExistence type="predicted"/>
<organism evidence="1 2">
    <name type="scientific">Hyphomonas adhaerens MHS-3</name>
    <dbReference type="NCBI Taxonomy" id="1280949"/>
    <lineage>
        <taxon>Bacteria</taxon>
        <taxon>Pseudomonadati</taxon>
        <taxon>Pseudomonadota</taxon>
        <taxon>Alphaproteobacteria</taxon>
        <taxon>Hyphomonadales</taxon>
        <taxon>Hyphomonadaceae</taxon>
        <taxon>Hyphomonas</taxon>
    </lineage>
</organism>